<protein>
    <submittedName>
        <fullName evidence="10">SusC/RagA family TonB-linked outer membrane protein</fullName>
    </submittedName>
</protein>
<dbReference type="InterPro" id="IPR023997">
    <property type="entry name" value="TonB-dep_OMP_SusC/RagA_CS"/>
</dbReference>
<dbReference type="InterPro" id="IPR037066">
    <property type="entry name" value="Plug_dom_sf"/>
</dbReference>
<dbReference type="Gene3D" id="2.40.170.20">
    <property type="entry name" value="TonB-dependent receptor, beta-barrel domain"/>
    <property type="match status" value="1"/>
</dbReference>
<dbReference type="InterPro" id="IPR008969">
    <property type="entry name" value="CarboxyPept-like_regulatory"/>
</dbReference>
<gene>
    <name evidence="10" type="ORF">N6H18_18035</name>
</gene>
<keyword evidence="6 8" id="KW-0472">Membrane</keyword>
<dbReference type="Gene3D" id="2.60.40.1120">
    <property type="entry name" value="Carboxypeptidase-like, regulatory domain"/>
    <property type="match status" value="1"/>
</dbReference>
<evidence type="ECO:0000256" key="7">
    <source>
        <dbReference type="ARBA" id="ARBA00023237"/>
    </source>
</evidence>
<evidence type="ECO:0000256" key="3">
    <source>
        <dbReference type="ARBA" id="ARBA00022452"/>
    </source>
</evidence>
<keyword evidence="7 8" id="KW-0998">Cell outer membrane</keyword>
<keyword evidence="3 8" id="KW-1134">Transmembrane beta strand</keyword>
<evidence type="ECO:0000256" key="8">
    <source>
        <dbReference type="PROSITE-ProRule" id="PRU01360"/>
    </source>
</evidence>
<feature type="domain" description="TonB-dependent receptor plug" evidence="9">
    <location>
        <begin position="116"/>
        <end position="219"/>
    </location>
</feature>
<keyword evidence="5" id="KW-0732">Signal</keyword>
<dbReference type="InterPro" id="IPR012910">
    <property type="entry name" value="Plug_dom"/>
</dbReference>
<comment type="subcellular location">
    <subcellularLocation>
        <location evidence="1 8">Cell outer membrane</location>
        <topology evidence="1 8">Multi-pass membrane protein</topology>
    </subcellularLocation>
</comment>
<evidence type="ECO:0000256" key="5">
    <source>
        <dbReference type="ARBA" id="ARBA00022729"/>
    </source>
</evidence>
<dbReference type="PANTHER" id="PTHR30069">
    <property type="entry name" value="TONB-DEPENDENT OUTER MEMBRANE RECEPTOR"/>
    <property type="match status" value="1"/>
</dbReference>
<dbReference type="PANTHER" id="PTHR30069:SF29">
    <property type="entry name" value="HEMOGLOBIN AND HEMOGLOBIN-HAPTOGLOBIN-BINDING PROTEIN 1-RELATED"/>
    <property type="match status" value="1"/>
</dbReference>
<comment type="similarity">
    <text evidence="8">Belongs to the TonB-dependent receptor family.</text>
</comment>
<evidence type="ECO:0000259" key="9">
    <source>
        <dbReference type="Pfam" id="PF07715"/>
    </source>
</evidence>
<evidence type="ECO:0000313" key="10">
    <source>
        <dbReference type="EMBL" id="UXP32241.1"/>
    </source>
</evidence>
<dbReference type="InterPro" id="IPR023996">
    <property type="entry name" value="TonB-dep_OMP_SusC/RagA"/>
</dbReference>
<evidence type="ECO:0000256" key="6">
    <source>
        <dbReference type="ARBA" id="ARBA00023136"/>
    </source>
</evidence>
<dbReference type="Pfam" id="PF07715">
    <property type="entry name" value="Plug"/>
    <property type="match status" value="1"/>
</dbReference>
<keyword evidence="2 8" id="KW-0813">Transport</keyword>
<dbReference type="SUPFAM" id="SSF56935">
    <property type="entry name" value="Porins"/>
    <property type="match status" value="1"/>
</dbReference>
<organism evidence="10 11">
    <name type="scientific">Reichenbachiella agarivorans</name>
    <dbReference type="NCBI Taxonomy" id="2979464"/>
    <lineage>
        <taxon>Bacteria</taxon>
        <taxon>Pseudomonadati</taxon>
        <taxon>Bacteroidota</taxon>
        <taxon>Cytophagia</taxon>
        <taxon>Cytophagales</taxon>
        <taxon>Reichenbachiellaceae</taxon>
        <taxon>Reichenbachiella</taxon>
    </lineage>
</organism>
<name>A0ABY6CP02_9BACT</name>
<reference evidence="10" key="1">
    <citation type="submission" date="2022-09" db="EMBL/GenBank/DDBJ databases">
        <title>Comparative genomics and taxonomic characterization of three novel marine species of genus Reichenbachiella exhibiting antioxidant and polysaccharide degradation activities.</title>
        <authorList>
            <person name="Muhammad N."/>
            <person name="Lee Y.-J."/>
            <person name="Ko J."/>
            <person name="Kim S.-G."/>
        </authorList>
    </citation>
    <scope>NUCLEOTIDE SEQUENCE</scope>
    <source>
        <strain evidence="10">BKB1-1</strain>
    </source>
</reference>
<dbReference type="Proteomes" id="UP001065174">
    <property type="component" value="Chromosome"/>
</dbReference>
<dbReference type="NCBIfam" id="TIGR04056">
    <property type="entry name" value="OMP_RagA_SusC"/>
    <property type="match status" value="1"/>
</dbReference>
<sequence>MIQTFIRRVLILLLVIIAPNLKAQSLVNGRVISSEDGEGLPGATIVVVGSSVGTVTDLEGNYSIEAKGDDVLVFSFVGFASTREAIGGRSVVDVTLEPDASELSEVVVMGYSIKSRQEISASASTLGSDDLQNVTSSNVESMLQGKVAGVSVTTSTGAPGSAAEIRIRGVNSLTADRAPLVVVDGMIGGTYQPNDVESVTILKDAAATALYGSLASGGVMVVTTKVGTKKNSEIEFSATLGQKRITTGNFSVMNGADLYEVQKVMWGTNTVGFLNQRPSNLEDQNFNWVDEVYQPGMLQNYYVAARGGSENSTYAVSLDYYNEDGTLVNTGYERISFRTNLGFQIKDNINLKTNFSVVQSDSNQDFWDWRYDPFLNLPWDNPYADDGSVKYIDNTTSLEWYGRDKRNVLHTAQYNYNKNKSLAMTGNVFLTIDMTEWLSLESRTMVSLFDSGYETFYDPRTKDGKASNGTLTSSDNSSRDAISTLILRGSKNIGKHSVGAFVGVEGASYYAEYLNASARNIPIGLNVLDAAAEPVSVGGSNVTSTRMSFLSELNYSYAGKYFLTGVFRTDGSSKFSPNNRWGYFPGVSASWLISEEDFFGEGPITFMKARASYGEVGNDNVGSTYFPYLSYYDLSTNYNGSPAGTIPLLADRQITWETVVSRNVGVDMSLFDRINVTLDYYQNSTKDMLLRVQLPLSIGYEEQLRNAGEVKNQGVELAVNADILKSTSKFSWNSGFNISWNKSEIVSLGDDDELYFGTGAQQISEVGGSLRQWYLPKWLGVNPDDGSPLWEKVNRDADGNVISREATSVYSQAEYQAVGDVLPKFYGGWTNSFAYKGISLNVLLSYQFGNKVYHSARQLFDSDGAYPEYNLMNLQDGWSRWEKPGDEATHPLPVRGGNQQSNAVSSRYLEDGDYIRLRNVSLGYAFPRDMISAIGLQSLNLSLSADNLITWTKFSGLDPETRISASEYELPGFQDFKYPISKQYLIKLTAKF</sequence>
<dbReference type="InterPro" id="IPR036942">
    <property type="entry name" value="Beta-barrel_TonB_sf"/>
</dbReference>
<keyword evidence="4 8" id="KW-0812">Transmembrane</keyword>
<evidence type="ECO:0000256" key="1">
    <source>
        <dbReference type="ARBA" id="ARBA00004571"/>
    </source>
</evidence>
<dbReference type="PROSITE" id="PS52016">
    <property type="entry name" value="TONB_DEPENDENT_REC_3"/>
    <property type="match status" value="1"/>
</dbReference>
<evidence type="ECO:0000256" key="2">
    <source>
        <dbReference type="ARBA" id="ARBA00022448"/>
    </source>
</evidence>
<dbReference type="InterPro" id="IPR039426">
    <property type="entry name" value="TonB-dep_rcpt-like"/>
</dbReference>
<proteinExistence type="inferred from homology"/>
<dbReference type="EMBL" id="CP106679">
    <property type="protein sequence ID" value="UXP32241.1"/>
    <property type="molecule type" value="Genomic_DNA"/>
</dbReference>
<dbReference type="Gene3D" id="2.170.130.10">
    <property type="entry name" value="TonB-dependent receptor, plug domain"/>
    <property type="match status" value="1"/>
</dbReference>
<dbReference type="Pfam" id="PF13715">
    <property type="entry name" value="CarbopepD_reg_2"/>
    <property type="match status" value="1"/>
</dbReference>
<dbReference type="RefSeq" id="WP_262309677.1">
    <property type="nucleotide sequence ID" value="NZ_CP106679.1"/>
</dbReference>
<dbReference type="SUPFAM" id="SSF49464">
    <property type="entry name" value="Carboxypeptidase regulatory domain-like"/>
    <property type="match status" value="1"/>
</dbReference>
<dbReference type="NCBIfam" id="TIGR04057">
    <property type="entry name" value="SusC_RagA_signa"/>
    <property type="match status" value="1"/>
</dbReference>
<evidence type="ECO:0000256" key="4">
    <source>
        <dbReference type="ARBA" id="ARBA00022692"/>
    </source>
</evidence>
<evidence type="ECO:0000313" key="11">
    <source>
        <dbReference type="Proteomes" id="UP001065174"/>
    </source>
</evidence>
<keyword evidence="11" id="KW-1185">Reference proteome</keyword>
<accession>A0ABY6CP02</accession>